<dbReference type="Proteomes" id="UP000030673">
    <property type="component" value="Unassembled WGS sequence"/>
</dbReference>
<feature type="compositionally biased region" description="Acidic residues" evidence="1">
    <location>
        <begin position="58"/>
        <end position="77"/>
    </location>
</feature>
<dbReference type="EMBL" id="KE123769">
    <property type="protein sequence ID" value="EWC89612.1"/>
    <property type="molecule type" value="Genomic_DNA"/>
</dbReference>
<gene>
    <name evidence="2" type="ORF">PFNF54_01613</name>
</gene>
<sequence>MNSILYLVFPYILFLILLRTYAYKNPRFSSLSTNSDKNISEDLNKLYKINEELVTNEREDEDDDEDDQDELQNTDFEDIAHKSLESAEEEATVDLENAEIENLLDEEIYRIVQERLKKLWLDKNTRYY</sequence>
<protein>
    <submittedName>
        <fullName evidence="2">Uncharacterized protein</fullName>
    </submittedName>
</protein>
<organism evidence="2 3">
    <name type="scientific">Plasmodium falciparum (isolate NF54)</name>
    <dbReference type="NCBI Taxonomy" id="5843"/>
    <lineage>
        <taxon>Eukaryota</taxon>
        <taxon>Sar</taxon>
        <taxon>Alveolata</taxon>
        <taxon>Apicomplexa</taxon>
        <taxon>Aconoidasida</taxon>
        <taxon>Haemosporida</taxon>
        <taxon>Plasmodiidae</taxon>
        <taxon>Plasmodium</taxon>
        <taxon>Plasmodium (Laverania)</taxon>
    </lineage>
</organism>
<name>W7KJB5_PLAFO</name>
<reference evidence="2 3" key="1">
    <citation type="submission" date="2013-02" db="EMBL/GenBank/DDBJ databases">
        <title>The Genome Sequence of Plasmodium falciparum NF54.</title>
        <authorList>
            <consortium name="The Broad Institute Genome Sequencing Platform"/>
            <consortium name="The Broad Institute Genome Sequencing Center for Infectious Disease"/>
            <person name="Neafsey D."/>
            <person name="Cheeseman I."/>
            <person name="Volkman S."/>
            <person name="Adams J."/>
            <person name="Walker B."/>
            <person name="Young S.K."/>
            <person name="Zeng Q."/>
            <person name="Gargeya S."/>
            <person name="Fitzgerald M."/>
            <person name="Haas B."/>
            <person name="Abouelleil A."/>
            <person name="Alvarado L."/>
            <person name="Arachchi H.M."/>
            <person name="Berlin A.M."/>
            <person name="Chapman S.B."/>
            <person name="Dewar J."/>
            <person name="Goldberg J."/>
            <person name="Griggs A."/>
            <person name="Gujja S."/>
            <person name="Hansen M."/>
            <person name="Howarth C."/>
            <person name="Imamovic A."/>
            <person name="Larimer J."/>
            <person name="McCowan C."/>
            <person name="Murphy C."/>
            <person name="Neiman D."/>
            <person name="Pearson M."/>
            <person name="Priest M."/>
            <person name="Roberts A."/>
            <person name="Saif S."/>
            <person name="Shea T."/>
            <person name="Sisk P."/>
            <person name="Sykes S."/>
            <person name="Wortman J."/>
            <person name="Nusbaum C."/>
            <person name="Birren B."/>
        </authorList>
    </citation>
    <scope>NUCLEOTIDE SEQUENCE [LARGE SCALE GENOMIC DNA]</scope>
    <source>
        <strain evidence="2 3">NF54</strain>
    </source>
</reference>
<feature type="region of interest" description="Disordered" evidence="1">
    <location>
        <begin position="53"/>
        <end position="79"/>
    </location>
</feature>
<keyword evidence="3" id="KW-1185">Reference proteome</keyword>
<evidence type="ECO:0000313" key="3">
    <source>
        <dbReference type="Proteomes" id="UP000030673"/>
    </source>
</evidence>
<accession>W7KJB5</accession>
<evidence type="ECO:0000256" key="1">
    <source>
        <dbReference type="SAM" id="MobiDB-lite"/>
    </source>
</evidence>
<dbReference type="OMA" id="KKLWLDK"/>
<proteinExistence type="predicted"/>
<dbReference type="AlphaFoldDB" id="W7KJB5"/>
<evidence type="ECO:0000313" key="2">
    <source>
        <dbReference type="EMBL" id="EWC89612.1"/>
    </source>
</evidence>